<dbReference type="GO" id="GO:0003887">
    <property type="term" value="F:DNA-directed DNA polymerase activity"/>
    <property type="evidence" value="ECO:0007669"/>
    <property type="project" value="UniProtKB-KW"/>
</dbReference>
<dbReference type="SMART" id="SM00487">
    <property type="entry name" value="DEXDc"/>
    <property type="match status" value="1"/>
</dbReference>
<dbReference type="InterPro" id="IPR006310">
    <property type="entry name" value="DinG"/>
</dbReference>
<evidence type="ECO:0000256" key="3">
    <source>
        <dbReference type="ARBA" id="ARBA00022705"/>
    </source>
</evidence>
<dbReference type="PANTHER" id="PTHR30231">
    <property type="entry name" value="DNA POLYMERASE III SUBUNIT EPSILON"/>
    <property type="match status" value="1"/>
</dbReference>
<keyword evidence="8 10" id="KW-0067">ATP-binding</keyword>
<dbReference type="PROSITE" id="PS51193">
    <property type="entry name" value="HELICASE_ATP_BIND_2"/>
    <property type="match status" value="1"/>
</dbReference>
<evidence type="ECO:0000256" key="5">
    <source>
        <dbReference type="ARBA" id="ARBA00022741"/>
    </source>
</evidence>
<dbReference type="GO" id="GO:0016818">
    <property type="term" value="F:hydrolase activity, acting on acid anhydrides, in phosphorus-containing anhydrides"/>
    <property type="evidence" value="ECO:0007669"/>
    <property type="project" value="InterPro"/>
</dbReference>
<dbReference type="EC" id="3.1.-.-" evidence="10 11"/>
<evidence type="ECO:0000256" key="9">
    <source>
        <dbReference type="ARBA" id="ARBA00022932"/>
    </source>
</evidence>
<dbReference type="GO" id="GO:0008408">
    <property type="term" value="F:3'-5' exonuclease activity"/>
    <property type="evidence" value="ECO:0007669"/>
    <property type="project" value="UniProtKB-UniRule"/>
</dbReference>
<dbReference type="FunFam" id="3.30.420.10:FF:000045">
    <property type="entry name" value="3'-5' exonuclease DinG"/>
    <property type="match status" value="1"/>
</dbReference>
<evidence type="ECO:0000259" key="12">
    <source>
        <dbReference type="PROSITE" id="PS51193"/>
    </source>
</evidence>
<evidence type="ECO:0000256" key="8">
    <source>
        <dbReference type="ARBA" id="ARBA00022840"/>
    </source>
</evidence>
<dbReference type="AlphaFoldDB" id="A0A0R1WN88"/>
<dbReference type="SUPFAM" id="SSF52540">
    <property type="entry name" value="P-loop containing nucleoside triphosphate hydrolases"/>
    <property type="match status" value="2"/>
</dbReference>
<dbReference type="STRING" id="1423755.FC40_GL000689"/>
<dbReference type="Gene3D" id="3.40.50.300">
    <property type="entry name" value="P-loop containing nucleotide triphosphate hydrolases"/>
    <property type="match status" value="2"/>
</dbReference>
<dbReference type="Pfam" id="PF00929">
    <property type="entry name" value="RNase_T"/>
    <property type="match status" value="1"/>
</dbReference>
<dbReference type="InterPro" id="IPR027417">
    <property type="entry name" value="P-loop_NTPase"/>
</dbReference>
<dbReference type="InterPro" id="IPR012337">
    <property type="entry name" value="RNaseH-like_sf"/>
</dbReference>
<gene>
    <name evidence="10 11" type="primary">dinG</name>
    <name evidence="13" type="ORF">FC40_GL000689</name>
</gene>
<dbReference type="RefSeq" id="WP_056938392.1">
    <property type="nucleotide sequence ID" value="NZ_AZGD01000090.1"/>
</dbReference>
<accession>A0A0R1WN88</accession>
<keyword evidence="6 10" id="KW-0378">Hydrolase</keyword>
<keyword evidence="13" id="KW-0347">Helicase</keyword>
<evidence type="ECO:0000256" key="1">
    <source>
        <dbReference type="ARBA" id="ARBA00022679"/>
    </source>
</evidence>
<dbReference type="PATRIC" id="fig|1423755.3.peg.741"/>
<dbReference type="GO" id="GO:0003677">
    <property type="term" value="F:DNA binding"/>
    <property type="evidence" value="ECO:0007669"/>
    <property type="project" value="InterPro"/>
</dbReference>
<feature type="domain" description="Helicase ATP-binding" evidence="12">
    <location>
        <begin position="245"/>
        <end position="509"/>
    </location>
</feature>
<dbReference type="SUPFAM" id="SSF53098">
    <property type="entry name" value="Ribonuclease H-like"/>
    <property type="match status" value="1"/>
</dbReference>
<dbReference type="GO" id="GO:0004386">
    <property type="term" value="F:helicase activity"/>
    <property type="evidence" value="ECO:0007669"/>
    <property type="project" value="UniProtKB-KW"/>
</dbReference>
<dbReference type="HAMAP" id="MF_02206">
    <property type="entry name" value="DinG_exonucl"/>
    <property type="match status" value="1"/>
</dbReference>
<dbReference type="SMART" id="SM00479">
    <property type="entry name" value="EXOIII"/>
    <property type="match status" value="1"/>
</dbReference>
<evidence type="ECO:0000313" key="14">
    <source>
        <dbReference type="Proteomes" id="UP000051054"/>
    </source>
</evidence>
<dbReference type="InterPro" id="IPR014013">
    <property type="entry name" value="Helic_SF1/SF2_ATP-bd_DinG/Rad3"/>
</dbReference>
<evidence type="ECO:0000313" key="13">
    <source>
        <dbReference type="EMBL" id="KRM18901.1"/>
    </source>
</evidence>
<dbReference type="Pfam" id="PF04851">
    <property type="entry name" value="ResIII"/>
    <property type="match status" value="1"/>
</dbReference>
<dbReference type="NCBIfam" id="TIGR01407">
    <property type="entry name" value="dinG_rel"/>
    <property type="match status" value="1"/>
</dbReference>
<reference evidence="13 14" key="1">
    <citation type="journal article" date="2015" name="Genome Announc.">
        <title>Expanding the biotechnology potential of lactobacilli through comparative genomics of 213 strains and associated genera.</title>
        <authorList>
            <person name="Sun Z."/>
            <person name="Harris H.M."/>
            <person name="McCann A."/>
            <person name="Guo C."/>
            <person name="Argimon S."/>
            <person name="Zhang W."/>
            <person name="Yang X."/>
            <person name="Jeffery I.B."/>
            <person name="Cooney J.C."/>
            <person name="Kagawa T.F."/>
            <person name="Liu W."/>
            <person name="Song Y."/>
            <person name="Salvetti E."/>
            <person name="Wrobel A."/>
            <person name="Rasinkangas P."/>
            <person name="Parkhill J."/>
            <person name="Rea M.C."/>
            <person name="O'Sullivan O."/>
            <person name="Ritari J."/>
            <person name="Douillard F.P."/>
            <person name="Paul Ross R."/>
            <person name="Yang R."/>
            <person name="Briner A.E."/>
            <person name="Felis G.E."/>
            <person name="de Vos W.M."/>
            <person name="Barrangou R."/>
            <person name="Klaenhammer T.R."/>
            <person name="Caufield P.W."/>
            <person name="Cui Y."/>
            <person name="Zhang H."/>
            <person name="O'Toole P.W."/>
        </authorList>
    </citation>
    <scope>NUCLEOTIDE SEQUENCE [LARGE SCALE GENOMIC DNA]</scope>
    <source>
        <strain evidence="13 14">DSM 18933</strain>
    </source>
</reference>
<dbReference type="PANTHER" id="PTHR30231:SF41">
    <property type="entry name" value="DNA POLYMERASE III SUBUNIT EPSILON"/>
    <property type="match status" value="1"/>
</dbReference>
<dbReference type="SMART" id="SM00491">
    <property type="entry name" value="HELICc2"/>
    <property type="match status" value="1"/>
</dbReference>
<sequence length="926" mass="106723">MSQNKIFAVVDLETTGTSVENSDRIIQFSCDFVKNDKVVNHFSTYINPGVPISKEVQELTGIKNKDVKNAPYFDEVAGMIYAMLQNTIFVAHNVGFDYNFLCSELERVGYPEIDLLSIDTVQLSQIIFPDLFSYRLSDISESLGIRNDNPHQADNDTAVTAQLLIKLKEKAMNFPLLTLQHLSKMGKNLTADTGLFFEEIYKLKSKEEEKLASNLMTIDNLVIQRPIFNTSKIQPQEFPTQRDEKNLIFDGKITLRNEQVKFMDDIYKQLNDNFSNVTVFDAPTGLGKTLGYLLPAAYASTSDARAVISTATTTLQDQMMNSDIKLLQSVLPFDLNILNVKGSHHYIDLEKFNRTLYLPQSKGSNLLQMRILVWLLQTKTGDLEELNIIEKNNAFLMDVRHLGLGSIDKSSKFSSVDFVKRQQLFLENSNLIITNHAYLLSHVQDFANEKTSLIIDEAHHLGDNLIQNNKDTIDFDDIKILSDTILVKMQSHINTSFRNLVDIQFLSEYEYFKLLEPIQKIDHTIEDIREIFMKYLPADKGFINQALPMNKLRGIIKGNLALFKEISLSITEYQELNKVVLKRFIEFVKEQRLTNDEVHLLNEYQKLTTLLFKQLKTWSKLDLANLEETSVKNLIWLTYANENTSHLKLNFSIFDGRGFLTERLYNHFKNVSLIGANLGKNVVKNYTFRFLDLNEDTPVMKYQPIFSYNDQSKTFVIEDIPNFTKLTQAQAADIITDNLVKILNTTDKKTMVLFNSLEMIDQVYSRLIHKFRGKREILAQGNSGSNERIKKRFLMPKLYSPVLLGAGTFWEGIDLPKDNLEMLVIVRLPFSSPTTLFNQVRNQQLKAENKNFFTEYSLPEAIFKLQQGWGRLLRTKEDRGVCIILDSRLISKSYGKEFERAFPRKVKIHRIKSDDISREINNFFNK</sequence>
<dbReference type="GO" id="GO:0045004">
    <property type="term" value="P:DNA replication proofreading"/>
    <property type="evidence" value="ECO:0007669"/>
    <property type="project" value="TreeGrafter"/>
</dbReference>
<keyword evidence="14" id="KW-1185">Reference proteome</keyword>
<proteinExistence type="inferred from homology"/>
<evidence type="ECO:0000256" key="6">
    <source>
        <dbReference type="ARBA" id="ARBA00022801"/>
    </source>
</evidence>
<keyword evidence="3" id="KW-0235">DNA replication</keyword>
<keyword evidence="5 10" id="KW-0547">Nucleotide-binding</keyword>
<dbReference type="eggNOG" id="COG1199">
    <property type="taxonomic scope" value="Bacteria"/>
</dbReference>
<dbReference type="EMBL" id="AZGD01000090">
    <property type="protein sequence ID" value="KRM18901.1"/>
    <property type="molecule type" value="Genomic_DNA"/>
</dbReference>
<name>A0A0R1WN88_9LACO</name>
<organism evidence="13 14">
    <name type="scientific">Ligilactobacillus hayakitensis DSM 18933 = JCM 14209</name>
    <dbReference type="NCBI Taxonomy" id="1423755"/>
    <lineage>
        <taxon>Bacteria</taxon>
        <taxon>Bacillati</taxon>
        <taxon>Bacillota</taxon>
        <taxon>Bacilli</taxon>
        <taxon>Lactobacillales</taxon>
        <taxon>Lactobacillaceae</taxon>
        <taxon>Ligilactobacillus</taxon>
    </lineage>
</organism>
<evidence type="ECO:0000256" key="4">
    <source>
        <dbReference type="ARBA" id="ARBA00022722"/>
    </source>
</evidence>
<keyword evidence="9" id="KW-0239">DNA-directed DNA polymerase</keyword>
<evidence type="ECO:0000256" key="7">
    <source>
        <dbReference type="ARBA" id="ARBA00022839"/>
    </source>
</evidence>
<keyword evidence="2" id="KW-0548">Nucleotidyltransferase</keyword>
<protein>
    <recommendedName>
        <fullName evidence="10 11">3'-5' exonuclease DinG</fullName>
        <ecNumber evidence="10 11">3.1.-.-</ecNumber>
    </recommendedName>
</protein>
<dbReference type="InterPro" id="IPR006555">
    <property type="entry name" value="ATP-dep_Helicase_C"/>
</dbReference>
<dbReference type="CDD" id="cd06127">
    <property type="entry name" value="DEDDh"/>
    <property type="match status" value="1"/>
</dbReference>
<dbReference type="GO" id="GO:0005829">
    <property type="term" value="C:cytosol"/>
    <property type="evidence" value="ECO:0007669"/>
    <property type="project" value="TreeGrafter"/>
</dbReference>
<dbReference type="GO" id="GO:0005524">
    <property type="term" value="F:ATP binding"/>
    <property type="evidence" value="ECO:0007669"/>
    <property type="project" value="UniProtKB-UniRule"/>
</dbReference>
<dbReference type="InterPro" id="IPR014001">
    <property type="entry name" value="Helicase_ATP-bd"/>
</dbReference>
<evidence type="ECO:0000256" key="2">
    <source>
        <dbReference type="ARBA" id="ARBA00022695"/>
    </source>
</evidence>
<dbReference type="InterPro" id="IPR013520">
    <property type="entry name" value="Ribonucl_H"/>
</dbReference>
<comment type="similarity">
    <text evidence="10 11">Belongs to the helicase family. DinG subfamily. Type 2 sub-subfamily.</text>
</comment>
<comment type="function">
    <text evidence="10 11">3'-5' exonuclease.</text>
</comment>
<keyword evidence="4 10" id="KW-0540">Nuclease</keyword>
<evidence type="ECO:0000256" key="10">
    <source>
        <dbReference type="HAMAP-Rule" id="MF_02206"/>
    </source>
</evidence>
<keyword evidence="1" id="KW-0808">Transferase</keyword>
<evidence type="ECO:0000256" key="11">
    <source>
        <dbReference type="RuleBase" id="RU364106"/>
    </source>
</evidence>
<feature type="binding site" evidence="10">
    <location>
        <begin position="282"/>
        <end position="289"/>
    </location>
    <ligand>
        <name>ATP</name>
        <dbReference type="ChEBI" id="CHEBI:30616"/>
    </ligand>
</feature>
<dbReference type="InterPro" id="IPR006935">
    <property type="entry name" value="Helicase/UvrB_N"/>
</dbReference>
<dbReference type="Pfam" id="PF13307">
    <property type="entry name" value="Helicase_C_2"/>
    <property type="match status" value="1"/>
</dbReference>
<keyword evidence="7 10" id="KW-0269">Exonuclease</keyword>
<feature type="short sequence motif" description="DEAH box" evidence="10">
    <location>
        <begin position="456"/>
        <end position="459"/>
    </location>
</feature>
<dbReference type="InterPro" id="IPR036397">
    <property type="entry name" value="RNaseH_sf"/>
</dbReference>
<comment type="caution">
    <text evidence="13">The sequence shown here is derived from an EMBL/GenBank/DDBJ whole genome shotgun (WGS) entry which is preliminary data.</text>
</comment>
<dbReference type="Proteomes" id="UP000051054">
    <property type="component" value="Unassembled WGS sequence"/>
</dbReference>
<dbReference type="Gene3D" id="3.30.420.10">
    <property type="entry name" value="Ribonuclease H-like superfamily/Ribonuclease H"/>
    <property type="match status" value="1"/>
</dbReference>